<dbReference type="Gene3D" id="1.10.1870.10">
    <property type="entry name" value="Domain 3, Saccharopine reductase"/>
    <property type="match status" value="1"/>
</dbReference>
<dbReference type="PANTHER" id="PTHR11133">
    <property type="entry name" value="SACCHAROPINE DEHYDROGENASE"/>
    <property type="match status" value="1"/>
</dbReference>
<dbReference type="Proteomes" id="UP001385951">
    <property type="component" value="Unassembled WGS sequence"/>
</dbReference>
<dbReference type="PANTHER" id="PTHR11133:SF22">
    <property type="entry name" value="ALPHA-AMINOADIPIC SEMIALDEHYDE SYNTHASE, MITOCHONDRIAL"/>
    <property type="match status" value="1"/>
</dbReference>
<evidence type="ECO:0000256" key="2">
    <source>
        <dbReference type="ARBA" id="ARBA00023154"/>
    </source>
</evidence>
<evidence type="ECO:0000259" key="3">
    <source>
        <dbReference type="Pfam" id="PF16653"/>
    </source>
</evidence>
<dbReference type="GO" id="GO:0005737">
    <property type="term" value="C:cytoplasm"/>
    <property type="evidence" value="ECO:0007669"/>
    <property type="project" value="TreeGrafter"/>
</dbReference>
<keyword evidence="5" id="KW-1185">Reference proteome</keyword>
<dbReference type="EMBL" id="JASBNA010000110">
    <property type="protein sequence ID" value="KAK7676615.1"/>
    <property type="molecule type" value="Genomic_DNA"/>
</dbReference>
<organism evidence="4 5">
    <name type="scientific">Cerrena zonata</name>
    <dbReference type="NCBI Taxonomy" id="2478898"/>
    <lineage>
        <taxon>Eukaryota</taxon>
        <taxon>Fungi</taxon>
        <taxon>Dikarya</taxon>
        <taxon>Basidiomycota</taxon>
        <taxon>Agaricomycotina</taxon>
        <taxon>Agaricomycetes</taxon>
        <taxon>Polyporales</taxon>
        <taxon>Cerrenaceae</taxon>
        <taxon>Cerrena</taxon>
    </lineage>
</organism>
<keyword evidence="1" id="KW-0560">Oxidoreductase</keyword>
<evidence type="ECO:0000313" key="5">
    <source>
        <dbReference type="Proteomes" id="UP001385951"/>
    </source>
</evidence>
<sequence length="259" mass="28970">MLGFIWSCCKSSSTNPLEYKFPWSPRSALLAFLNLAAYLAEGKQPAIDGNDLMEYAKSYYIYPAFDFVTYPNRNSVPLGSCHYGYQGFPEVIKMLVEVTFLNTEPKDTLVAKIKSLVSFPNDAEASRILQGFRWIGLFSSDPVKPRARNLLETLCARLEDLMQYEQGERNLVMLQHKFIVEWADGKEDTLTFTLESYGIPDGFSAMATFVGVPCGIAVQFVLDGVIKTPGVLAPYTKEICEPLRIALESEGIGMIEKVL</sequence>
<dbReference type="InterPro" id="IPR051168">
    <property type="entry name" value="AASS"/>
</dbReference>
<dbReference type="GO" id="GO:0019878">
    <property type="term" value="P:lysine biosynthetic process via aminoadipic acid"/>
    <property type="evidence" value="ECO:0007669"/>
    <property type="project" value="TreeGrafter"/>
</dbReference>
<protein>
    <recommendedName>
        <fullName evidence="3">Saccharopine dehydrogenase-like C-terminal domain-containing protein</fullName>
    </recommendedName>
</protein>
<reference evidence="4 5" key="1">
    <citation type="submission" date="2022-09" db="EMBL/GenBank/DDBJ databases">
        <authorList>
            <person name="Palmer J.M."/>
        </authorList>
    </citation>
    <scope>NUCLEOTIDE SEQUENCE [LARGE SCALE GENOMIC DNA]</scope>
    <source>
        <strain evidence="4 5">DSM 7382</strain>
    </source>
</reference>
<dbReference type="Pfam" id="PF16653">
    <property type="entry name" value="Sacchrp_dh_C"/>
    <property type="match status" value="1"/>
</dbReference>
<name>A0AAW0FJ01_9APHY</name>
<dbReference type="InterPro" id="IPR032095">
    <property type="entry name" value="Sacchrp_dh-like_C"/>
</dbReference>
<dbReference type="AlphaFoldDB" id="A0AAW0FJ01"/>
<feature type="domain" description="Saccharopine dehydrogenase-like C-terminal" evidence="3">
    <location>
        <begin position="12"/>
        <end position="252"/>
    </location>
</feature>
<proteinExistence type="predicted"/>
<dbReference type="GO" id="GO:0004753">
    <property type="term" value="F:saccharopine dehydrogenase activity"/>
    <property type="evidence" value="ECO:0007669"/>
    <property type="project" value="TreeGrafter"/>
</dbReference>
<evidence type="ECO:0000256" key="1">
    <source>
        <dbReference type="ARBA" id="ARBA00023002"/>
    </source>
</evidence>
<evidence type="ECO:0000313" key="4">
    <source>
        <dbReference type="EMBL" id="KAK7676615.1"/>
    </source>
</evidence>
<comment type="caution">
    <text evidence="4">The sequence shown here is derived from an EMBL/GenBank/DDBJ whole genome shotgun (WGS) entry which is preliminary data.</text>
</comment>
<keyword evidence="2" id="KW-0457">Lysine biosynthesis</keyword>
<dbReference type="SUPFAM" id="SSF55347">
    <property type="entry name" value="Glyceraldehyde-3-phosphate dehydrogenase-like, C-terminal domain"/>
    <property type="match status" value="1"/>
</dbReference>
<keyword evidence="2" id="KW-0028">Amino-acid biosynthesis</keyword>
<dbReference type="Gene3D" id="3.30.360.10">
    <property type="entry name" value="Dihydrodipicolinate Reductase, domain 2"/>
    <property type="match status" value="1"/>
</dbReference>
<gene>
    <name evidence="4" type="ORF">QCA50_020429</name>
</gene>
<accession>A0AAW0FJ01</accession>